<dbReference type="PANTHER" id="PTHR11659:SF0">
    <property type="entry name" value="GLUTAMYL-TRNA(GLN) AMIDOTRANSFERASE SUBUNIT B, MITOCHONDRIAL"/>
    <property type="match status" value="1"/>
</dbReference>
<dbReference type="SUPFAM" id="SSF55931">
    <property type="entry name" value="Glutamine synthetase/guanido kinase"/>
    <property type="match status" value="1"/>
</dbReference>
<dbReference type="Pfam" id="PF02637">
    <property type="entry name" value="GatB_Yqey"/>
    <property type="match status" value="1"/>
</dbReference>
<dbReference type="PANTHER" id="PTHR11659">
    <property type="entry name" value="GLUTAMYL-TRNA GLN AMIDOTRANSFERASE SUBUNIT B MITOCHONDRIAL AND PROKARYOTIC PET112-RELATED"/>
    <property type="match status" value="1"/>
</dbReference>
<dbReference type="NCBIfam" id="NF004012">
    <property type="entry name" value="PRK05477.1-2"/>
    <property type="match status" value="1"/>
</dbReference>
<comment type="function">
    <text evidence="7 10">Allows the formation of correctly charged Asn-tRNA(Asn) or Gln-tRNA(Gln) through the transamidation of misacylated Asp-tRNA(Asn) or Glu-tRNA(Gln) in organisms which lack either or both of asparaginyl-tRNA or glutaminyl-tRNA synthetases. The reaction takes place in the presence of glutamine and ATP through an activated phospho-Asp-tRNA(Asn) or phospho-Glu-tRNA(Gln).</text>
</comment>
<keyword evidence="13" id="KW-1185">Reference proteome</keyword>
<evidence type="ECO:0000313" key="12">
    <source>
        <dbReference type="EMBL" id="EHM13177.1"/>
    </source>
</evidence>
<protein>
    <recommendedName>
        <fullName evidence="10">Aspartyl/glutamyl-tRNA(Asn/Gln) amidotransferase subunit B</fullName>
        <shortName evidence="10">Asp/Glu-ADT subunit B</shortName>
        <ecNumber evidence="10">6.3.5.-</ecNumber>
    </recommendedName>
</protein>
<dbReference type="Gene3D" id="1.10.10.410">
    <property type="match status" value="1"/>
</dbReference>
<reference evidence="12 13" key="1">
    <citation type="submission" date="2011-11" db="EMBL/GenBank/DDBJ databases">
        <title>The Noncontiguous Finished genome of Jonquetella anthropi DSM 22815.</title>
        <authorList>
            <consortium name="US DOE Joint Genome Institute (JGI-PGF)"/>
            <person name="Lucas S."/>
            <person name="Copeland A."/>
            <person name="Lapidus A."/>
            <person name="Glavina del Rio T."/>
            <person name="Dalin E."/>
            <person name="Tice H."/>
            <person name="Bruce D."/>
            <person name="Goodwin L."/>
            <person name="Pitluck S."/>
            <person name="Peters L."/>
            <person name="Mikhailova N."/>
            <person name="Held B."/>
            <person name="Kyrpides N."/>
            <person name="Mavromatis K."/>
            <person name="Ivanova N."/>
            <person name="Markowitz V."/>
            <person name="Cheng J.-F."/>
            <person name="Hugenholtz P."/>
            <person name="Woyke T."/>
            <person name="Wu D."/>
            <person name="Gronow S."/>
            <person name="Wellnitz S."/>
            <person name="Brambilla E."/>
            <person name="Klenk H.-P."/>
            <person name="Eisen J.A."/>
        </authorList>
    </citation>
    <scope>NUCLEOTIDE SEQUENCE [LARGE SCALE GENOMIC DNA]</scope>
    <source>
        <strain evidence="12 13">DSM 22815</strain>
    </source>
</reference>
<name>H0UKG8_9BACT</name>
<evidence type="ECO:0000256" key="5">
    <source>
        <dbReference type="ARBA" id="ARBA00022840"/>
    </source>
</evidence>
<dbReference type="InterPro" id="IPR006075">
    <property type="entry name" value="Asn/Gln-tRNA_Trfase_suB/E_cat"/>
</dbReference>
<dbReference type="InterPro" id="IPR042114">
    <property type="entry name" value="GatB_C_1"/>
</dbReference>
<dbReference type="HOGENOM" id="CLU_019240_0_0_0"/>
<dbReference type="Pfam" id="PF02934">
    <property type="entry name" value="GatB_N"/>
    <property type="match status" value="1"/>
</dbReference>
<comment type="similarity">
    <text evidence="1 10">Belongs to the GatB/GatE family. GatB subfamily.</text>
</comment>
<evidence type="ECO:0000256" key="3">
    <source>
        <dbReference type="ARBA" id="ARBA00022598"/>
    </source>
</evidence>
<keyword evidence="6 10" id="KW-0648">Protein biosynthesis</keyword>
<evidence type="ECO:0000256" key="1">
    <source>
        <dbReference type="ARBA" id="ARBA00005306"/>
    </source>
</evidence>
<dbReference type="InterPro" id="IPR018027">
    <property type="entry name" value="Asn/Gln_amidotransferase"/>
</dbReference>
<dbReference type="RefSeq" id="WP_008522865.1">
    <property type="nucleotide sequence ID" value="NZ_CM001376.1"/>
</dbReference>
<feature type="domain" description="Asn/Gln amidotransferase" evidence="11">
    <location>
        <begin position="336"/>
        <end position="486"/>
    </location>
</feature>
<evidence type="ECO:0000256" key="4">
    <source>
        <dbReference type="ARBA" id="ARBA00022741"/>
    </source>
</evidence>
<keyword evidence="3 10" id="KW-0436">Ligase</keyword>
<evidence type="ECO:0000256" key="7">
    <source>
        <dbReference type="ARBA" id="ARBA00024799"/>
    </source>
</evidence>
<dbReference type="InterPro" id="IPR014746">
    <property type="entry name" value="Gln_synth/guanido_kin_cat_dom"/>
</dbReference>
<dbReference type="eggNOG" id="COG0064">
    <property type="taxonomic scope" value="Bacteria"/>
</dbReference>
<dbReference type="InterPro" id="IPR017959">
    <property type="entry name" value="Asn/Gln-tRNA_amidoTrfase_suB/E"/>
</dbReference>
<evidence type="ECO:0000256" key="8">
    <source>
        <dbReference type="ARBA" id="ARBA00047380"/>
    </source>
</evidence>
<dbReference type="InterPro" id="IPR023168">
    <property type="entry name" value="GatB_Yqey_C_2"/>
</dbReference>
<keyword evidence="4 10" id="KW-0547">Nucleotide-binding</keyword>
<evidence type="ECO:0000313" key="13">
    <source>
        <dbReference type="Proteomes" id="UP000003806"/>
    </source>
</evidence>
<dbReference type="AlphaFoldDB" id="H0UKG8"/>
<dbReference type="EC" id="6.3.5.-" evidence="10"/>
<dbReference type="EMBL" id="CM001376">
    <property type="protein sequence ID" value="EHM13177.1"/>
    <property type="molecule type" value="Genomic_DNA"/>
</dbReference>
<evidence type="ECO:0000256" key="2">
    <source>
        <dbReference type="ARBA" id="ARBA00011123"/>
    </source>
</evidence>
<dbReference type="GO" id="GO:0070681">
    <property type="term" value="P:glutaminyl-tRNAGln biosynthesis via transamidation"/>
    <property type="evidence" value="ECO:0007669"/>
    <property type="project" value="TreeGrafter"/>
</dbReference>
<accession>H0UKG8</accession>
<keyword evidence="12" id="KW-0808">Transferase</keyword>
<dbReference type="InterPro" id="IPR017958">
    <property type="entry name" value="Gln-tRNA_amidoTrfase_suB_CS"/>
</dbReference>
<proteinExistence type="inferred from homology"/>
<evidence type="ECO:0000256" key="9">
    <source>
        <dbReference type="ARBA" id="ARBA00047913"/>
    </source>
</evidence>
<comment type="catalytic activity">
    <reaction evidence="8 10">
        <text>L-aspartyl-tRNA(Asn) + L-glutamine + ATP + H2O = L-asparaginyl-tRNA(Asn) + L-glutamate + ADP + phosphate + 2 H(+)</text>
        <dbReference type="Rhea" id="RHEA:14513"/>
        <dbReference type="Rhea" id="RHEA-COMP:9674"/>
        <dbReference type="Rhea" id="RHEA-COMP:9677"/>
        <dbReference type="ChEBI" id="CHEBI:15377"/>
        <dbReference type="ChEBI" id="CHEBI:15378"/>
        <dbReference type="ChEBI" id="CHEBI:29985"/>
        <dbReference type="ChEBI" id="CHEBI:30616"/>
        <dbReference type="ChEBI" id="CHEBI:43474"/>
        <dbReference type="ChEBI" id="CHEBI:58359"/>
        <dbReference type="ChEBI" id="CHEBI:78515"/>
        <dbReference type="ChEBI" id="CHEBI:78516"/>
        <dbReference type="ChEBI" id="CHEBI:456216"/>
    </reaction>
</comment>
<dbReference type="GO" id="GO:0050566">
    <property type="term" value="F:asparaginyl-tRNA synthase (glutamine-hydrolyzing) activity"/>
    <property type="evidence" value="ECO:0007669"/>
    <property type="project" value="RHEA"/>
</dbReference>
<dbReference type="InterPro" id="IPR003789">
    <property type="entry name" value="Asn/Gln_tRNA_amidoTrase-B-like"/>
</dbReference>
<dbReference type="GO" id="GO:0005524">
    <property type="term" value="F:ATP binding"/>
    <property type="evidence" value="ECO:0007669"/>
    <property type="project" value="UniProtKB-KW"/>
</dbReference>
<dbReference type="SUPFAM" id="SSF89095">
    <property type="entry name" value="GatB/YqeY motif"/>
    <property type="match status" value="1"/>
</dbReference>
<dbReference type="GO" id="GO:0050567">
    <property type="term" value="F:glutaminyl-tRNA synthase (glutamine-hydrolyzing) activity"/>
    <property type="evidence" value="ECO:0007669"/>
    <property type="project" value="UniProtKB-UniRule"/>
</dbReference>
<dbReference type="Gene3D" id="1.10.150.380">
    <property type="entry name" value="GatB domain, N-terminal subdomain"/>
    <property type="match status" value="1"/>
</dbReference>
<dbReference type="GO" id="GO:0016740">
    <property type="term" value="F:transferase activity"/>
    <property type="evidence" value="ECO:0007669"/>
    <property type="project" value="UniProtKB-KW"/>
</dbReference>
<evidence type="ECO:0000256" key="6">
    <source>
        <dbReference type="ARBA" id="ARBA00022917"/>
    </source>
</evidence>
<dbReference type="SMART" id="SM00845">
    <property type="entry name" value="GatB_Yqey"/>
    <property type="match status" value="1"/>
</dbReference>
<dbReference type="Proteomes" id="UP000003806">
    <property type="component" value="Chromosome"/>
</dbReference>
<dbReference type="GO" id="GO:0006412">
    <property type="term" value="P:translation"/>
    <property type="evidence" value="ECO:0007669"/>
    <property type="project" value="UniProtKB-UniRule"/>
</dbReference>
<dbReference type="InterPro" id="IPR004413">
    <property type="entry name" value="GatB"/>
</dbReference>
<comment type="subunit">
    <text evidence="2 10">Heterotrimer of A, B and C subunits.</text>
</comment>
<keyword evidence="5 10" id="KW-0067">ATP-binding</keyword>
<dbReference type="PROSITE" id="PS01234">
    <property type="entry name" value="GATB"/>
    <property type="match status" value="1"/>
</dbReference>
<gene>
    <name evidence="10" type="primary">gatB</name>
    <name evidence="12" type="ORF">JonanDRAFT_0799</name>
</gene>
<dbReference type="NCBIfam" id="TIGR00133">
    <property type="entry name" value="gatB"/>
    <property type="match status" value="1"/>
</dbReference>
<dbReference type="OrthoDB" id="9804078at2"/>
<dbReference type="FunFam" id="1.10.150.380:FF:000001">
    <property type="entry name" value="Aspartyl/glutamyl-tRNA(Asn/Gln) amidotransferase subunit B"/>
    <property type="match status" value="1"/>
</dbReference>
<evidence type="ECO:0000259" key="11">
    <source>
        <dbReference type="SMART" id="SM00845"/>
    </source>
</evidence>
<dbReference type="STRING" id="885272.JonanDRAFT_0799"/>
<organism evidence="12 13">
    <name type="scientific">Jonquetella anthropi DSM 22815</name>
    <dbReference type="NCBI Taxonomy" id="885272"/>
    <lineage>
        <taxon>Bacteria</taxon>
        <taxon>Thermotogati</taxon>
        <taxon>Synergistota</taxon>
        <taxon>Synergistia</taxon>
        <taxon>Synergistales</taxon>
        <taxon>Dethiosulfovibrionaceae</taxon>
        <taxon>Jonquetella</taxon>
    </lineage>
</organism>
<dbReference type="NCBIfam" id="NF004014">
    <property type="entry name" value="PRK05477.1-4"/>
    <property type="match status" value="1"/>
</dbReference>
<comment type="catalytic activity">
    <reaction evidence="9 10">
        <text>L-glutamyl-tRNA(Gln) + L-glutamine + ATP + H2O = L-glutaminyl-tRNA(Gln) + L-glutamate + ADP + phosphate + H(+)</text>
        <dbReference type="Rhea" id="RHEA:17521"/>
        <dbReference type="Rhea" id="RHEA-COMP:9681"/>
        <dbReference type="Rhea" id="RHEA-COMP:9684"/>
        <dbReference type="ChEBI" id="CHEBI:15377"/>
        <dbReference type="ChEBI" id="CHEBI:15378"/>
        <dbReference type="ChEBI" id="CHEBI:29985"/>
        <dbReference type="ChEBI" id="CHEBI:30616"/>
        <dbReference type="ChEBI" id="CHEBI:43474"/>
        <dbReference type="ChEBI" id="CHEBI:58359"/>
        <dbReference type="ChEBI" id="CHEBI:78520"/>
        <dbReference type="ChEBI" id="CHEBI:78521"/>
        <dbReference type="ChEBI" id="CHEBI:456216"/>
    </reaction>
</comment>
<dbReference type="HAMAP" id="MF_00121">
    <property type="entry name" value="GatB"/>
    <property type="match status" value="1"/>
</dbReference>
<evidence type="ECO:0000256" key="10">
    <source>
        <dbReference type="HAMAP-Rule" id="MF_00121"/>
    </source>
</evidence>
<sequence>MTASYHPVIGLEIHVQLNSKTKLFCRCSTDYIGAVPNTNICPRCTGQVGSLPVMNEAVVRMGVRGGLALNCHINLVTRFDRKNYFYADLPKAYQISEFYLPLAEHGTLTITDDDGNLKKVGITRLHLEEDAGKLVHGGSDGRIVSSTQSFVDFNRSGVPLAEIVSDPDLRSPGEAKRYVMAIRRLVRYLGISDGDMERGSMRCDANISVKFDDGRWSSRTEVKNMNSLKAIESALAYEIQRHIALVESGRHVTAETRNWDDANRVTTASRSKEEANDYRYFPEPDLPPLVLTQDFVDQQARSLPELPDARYQRYLSQYGLPAEDVDVLYESRELGDYFEEIVAAGASPRKASNWILNDVLRLVTGDFSAEKRPMSPERLAGLIKLNEDGKISTTQAKELFEVMIAKNMTAEEAAKATNQRIGAVEGSELGQIVEKVLAANADVLEVIRSGQDKKDKKRKFLQGLIMREVKGQASPQEVSALLDEKIG</sequence>